<dbReference type="AlphaFoldDB" id="R9HEY4"/>
<dbReference type="Proteomes" id="UP000014151">
    <property type="component" value="Unassembled WGS sequence"/>
</dbReference>
<evidence type="ECO:0000313" key="3">
    <source>
        <dbReference type="EMBL" id="EOR99729.1"/>
    </source>
</evidence>
<dbReference type="InterPro" id="IPR008969">
    <property type="entry name" value="CarboxyPept-like_regulatory"/>
</dbReference>
<sequence>MTKLFSLFIILSFVLPVSGQEKLDSDKARKEKAYHLTGSVREQGERPYPDPLPDVNIQLYSLPDTSFIEGTVSDKKGVFRLYPMNPGNYLIRASFLGYETIEKKVNIPAYRKEVYGGALMMKPSSIVLDETVIKAELQKMKMSGDTLVYNTGAFKTSEGAVLQDLVRQLPGLELDEKSGKMNFHGKEITQILLNGKEFFADSKVALNNMPVDALKEVKVYEQQSDKEQMTGVSDGKKKTVMDVKTKKDLTDGLMGDVSALKGSGDMYGAKMSLNKFVGKWRMSLYGDLGKLPRYDNFISDMADNPAQMKDIGFSLGTEIKKLNLNVSASYNNNKSADESRSQSEEYLPNGSQYAYNNGLSTGRNRSFWENIYLTGSLSDRTEINFRHNINHSRLNSVSENISATFSTNPLDYVSEPWRDDAMIPPEFRINKNTGNSQNKTNNLMIGNNLLLTHKLNDIGRKLSIELRNDYSNQASGNYQQSSITYYQLKNDLGADSVLYRNQYRESPARNLLLAGEVSYTEPIGKQMLQVYYRHEYQRQSNNAVTYNLDEDALWGSLPSGYEAGRVDSLSDYTRNDLHSNEFGLRTTLNWRKVRLNIRFGLSPQKSTTKSNRGKVKIDTTITVLNIVPELHFDYDLGNNHNMSVYYSGYTRQPSIYDLLSVPDYTNPLNITMGNPGLKPAFGQSISVNYRGGNMEKQEMLYCGLRYNNTINDISRKRTYDEKSGVYTSRPENINGNWGIGGNIYYTNKLFKKIFARLATNANYNRRVSYVQIMGEANENDRNTSQMLSLMQDVEFAYKLEEHEFKINGAITYQQADNSYTNNSDYRTYDFYYGAECRLKLPLNLNLYTVVRSMNRRGYKDEASNTTQWLWNGELTYSFLKGKRGLLKFQVVDILQQRDFVNRWMNDTGQGETWTWGLGRYAMATFTYRFNDLSAHPINQGENSLIL</sequence>
<evidence type="ECO:0000313" key="4">
    <source>
        <dbReference type="Proteomes" id="UP000014151"/>
    </source>
</evidence>
<organism evidence="3 4">
    <name type="scientific">Phocaeicola vulgatus dnLKV7</name>
    <dbReference type="NCBI Taxonomy" id="1235786"/>
    <lineage>
        <taxon>Bacteria</taxon>
        <taxon>Pseudomonadati</taxon>
        <taxon>Bacteroidota</taxon>
        <taxon>Bacteroidia</taxon>
        <taxon>Bacteroidales</taxon>
        <taxon>Bacteroidaceae</taxon>
        <taxon>Phocaeicola</taxon>
    </lineage>
</organism>
<feature type="region of interest" description="Disordered" evidence="1">
    <location>
        <begin position="330"/>
        <end position="349"/>
    </location>
</feature>
<accession>R9HEY4</accession>
<gene>
    <name evidence="3" type="ORF">C800_03144</name>
</gene>
<evidence type="ECO:0000259" key="2">
    <source>
        <dbReference type="Pfam" id="PF14905"/>
    </source>
</evidence>
<feature type="domain" description="Outer membrane protein beta-barrel" evidence="2">
    <location>
        <begin position="453"/>
        <end position="798"/>
    </location>
</feature>
<comment type="caution">
    <text evidence="3">The sequence shown here is derived from an EMBL/GenBank/DDBJ whole genome shotgun (WGS) entry which is preliminary data.</text>
</comment>
<evidence type="ECO:0000256" key="1">
    <source>
        <dbReference type="SAM" id="MobiDB-lite"/>
    </source>
</evidence>
<protein>
    <recommendedName>
        <fullName evidence="2">Outer membrane protein beta-barrel domain-containing protein</fullName>
    </recommendedName>
</protein>
<dbReference type="EMBL" id="ASSN01000023">
    <property type="protein sequence ID" value="EOR99729.1"/>
    <property type="molecule type" value="Genomic_DNA"/>
</dbReference>
<name>R9HEY4_PHOVU</name>
<dbReference type="Pfam" id="PF13715">
    <property type="entry name" value="CarbopepD_reg_2"/>
    <property type="match status" value="1"/>
</dbReference>
<dbReference type="SUPFAM" id="SSF56935">
    <property type="entry name" value="Porins"/>
    <property type="match status" value="1"/>
</dbReference>
<dbReference type="Pfam" id="PF14905">
    <property type="entry name" value="OMP_b-brl_3"/>
    <property type="match status" value="1"/>
</dbReference>
<dbReference type="SUPFAM" id="SSF49464">
    <property type="entry name" value="Carboxypeptidase regulatory domain-like"/>
    <property type="match status" value="1"/>
</dbReference>
<dbReference type="InterPro" id="IPR041700">
    <property type="entry name" value="OMP_b-brl_3"/>
</dbReference>
<dbReference type="HOGENOM" id="CLU_012729_0_1_10"/>
<dbReference type="PATRIC" id="fig|1235786.3.peg.3261"/>
<proteinExistence type="predicted"/>
<dbReference type="RefSeq" id="WP_016271386.1">
    <property type="nucleotide sequence ID" value="NZ_KE159478.1"/>
</dbReference>
<reference evidence="3 4" key="1">
    <citation type="submission" date="2013-04" db="EMBL/GenBank/DDBJ databases">
        <title>The Genome Sequence of Bacteroides vulgatus dnLKV7.</title>
        <authorList>
            <consortium name="The Broad Institute Genomics Platform"/>
            <consortium name="The Broad Institute Genome Sequencing Center for Infectious Disease"/>
            <person name="Earl A."/>
            <person name="Xavier R."/>
            <person name="Kuhn K."/>
            <person name="Stappenbeck T."/>
            <person name="Walker B."/>
            <person name="Young S."/>
            <person name="Zeng Q."/>
            <person name="Gargeya S."/>
            <person name="Fitzgerald M."/>
            <person name="Haas B."/>
            <person name="Abouelleil A."/>
            <person name="Allen A.W."/>
            <person name="Alvarado L."/>
            <person name="Arachchi H.M."/>
            <person name="Berlin A.M."/>
            <person name="Chapman S.B."/>
            <person name="Gainer-Dewar J."/>
            <person name="Goldberg J."/>
            <person name="Griggs A."/>
            <person name="Gujja S."/>
            <person name="Hansen M."/>
            <person name="Howarth C."/>
            <person name="Imamovic A."/>
            <person name="Ireland A."/>
            <person name="Larimer J."/>
            <person name="McCowan C."/>
            <person name="Murphy C."/>
            <person name="Pearson M."/>
            <person name="Poon T.W."/>
            <person name="Priest M."/>
            <person name="Roberts A."/>
            <person name="Saif S."/>
            <person name="Shea T."/>
            <person name="Sisk P."/>
            <person name="Sykes S."/>
            <person name="Wortman J."/>
            <person name="Nusbaum C."/>
            <person name="Birren B."/>
        </authorList>
    </citation>
    <scope>NUCLEOTIDE SEQUENCE [LARGE SCALE GENOMIC DNA]</scope>
    <source>
        <strain evidence="4">dnLKV7</strain>
    </source>
</reference>